<evidence type="ECO:0000313" key="3">
    <source>
        <dbReference type="EMBL" id="VAX01275.1"/>
    </source>
</evidence>
<dbReference type="CDD" id="cd06259">
    <property type="entry name" value="YdcF-like"/>
    <property type="match status" value="1"/>
</dbReference>
<feature type="transmembrane region" description="Helical" evidence="1">
    <location>
        <begin position="12"/>
        <end position="30"/>
    </location>
</feature>
<evidence type="ECO:0000259" key="2">
    <source>
        <dbReference type="Pfam" id="PF02698"/>
    </source>
</evidence>
<gene>
    <name evidence="3" type="ORF">MNBD_GAMMA22-3110</name>
</gene>
<evidence type="ECO:0000256" key="1">
    <source>
        <dbReference type="SAM" id="Phobius"/>
    </source>
</evidence>
<keyword evidence="1" id="KW-1133">Transmembrane helix</keyword>
<dbReference type="GO" id="GO:0005886">
    <property type="term" value="C:plasma membrane"/>
    <property type="evidence" value="ECO:0007669"/>
    <property type="project" value="TreeGrafter"/>
</dbReference>
<feature type="domain" description="DUF218" evidence="2">
    <location>
        <begin position="82"/>
        <end position="247"/>
    </location>
</feature>
<keyword evidence="1" id="KW-0812">Transmembrane</keyword>
<proteinExistence type="predicted"/>
<dbReference type="PANTHER" id="PTHR30336">
    <property type="entry name" value="INNER MEMBRANE PROTEIN, PROBABLE PERMEASE"/>
    <property type="match status" value="1"/>
</dbReference>
<name>A0A3B1B4S1_9ZZZZ</name>
<accession>A0A3B1B4S1</accession>
<dbReference type="PANTHER" id="PTHR30336:SF4">
    <property type="entry name" value="ENVELOPE BIOGENESIS FACTOR ELYC"/>
    <property type="match status" value="1"/>
</dbReference>
<dbReference type="InterPro" id="IPR051599">
    <property type="entry name" value="Cell_Envelope_Assoc"/>
</dbReference>
<dbReference type="GO" id="GO:0000270">
    <property type="term" value="P:peptidoglycan metabolic process"/>
    <property type="evidence" value="ECO:0007669"/>
    <property type="project" value="TreeGrafter"/>
</dbReference>
<dbReference type="AlphaFoldDB" id="A0A3B1B4S1"/>
<dbReference type="EMBL" id="UOFS01000048">
    <property type="protein sequence ID" value="VAX01275.1"/>
    <property type="molecule type" value="Genomic_DNA"/>
</dbReference>
<reference evidence="3" key="1">
    <citation type="submission" date="2018-06" db="EMBL/GenBank/DDBJ databases">
        <authorList>
            <person name="Zhirakovskaya E."/>
        </authorList>
    </citation>
    <scope>NUCLEOTIDE SEQUENCE</scope>
</reference>
<dbReference type="Gene3D" id="3.40.50.620">
    <property type="entry name" value="HUPs"/>
    <property type="match status" value="1"/>
</dbReference>
<dbReference type="InterPro" id="IPR003848">
    <property type="entry name" value="DUF218"/>
</dbReference>
<sequence>MDLIITRIIENLLLPPGINFLMIFFGLFLAKRFYRTGIFLLFSGFLSLIILSLPITAGFLNYPNKDIHAISEQDLAKTDAKAIVVLSGGRYRQAPEYNRDTVSVATLARIRYGAYLHKKTKIPLLVTGGIVYKKNIGASEASLMQQSLQEDFKVKVKWLEENSRNTKESANLSFKILQREKIRKIILVTDFLHIKRSESIFKKVGFEVIRAPLNFKTQLDDIPMALSLIPTAGGLYSSKSVLREYLGQLWYVLKY</sequence>
<organism evidence="3">
    <name type="scientific">hydrothermal vent metagenome</name>
    <dbReference type="NCBI Taxonomy" id="652676"/>
    <lineage>
        <taxon>unclassified sequences</taxon>
        <taxon>metagenomes</taxon>
        <taxon>ecological metagenomes</taxon>
    </lineage>
</organism>
<dbReference type="InterPro" id="IPR014729">
    <property type="entry name" value="Rossmann-like_a/b/a_fold"/>
</dbReference>
<protein>
    <recommendedName>
        <fullName evidence="2">DUF218 domain-containing protein</fullName>
    </recommendedName>
</protein>
<dbReference type="Pfam" id="PF02698">
    <property type="entry name" value="DUF218"/>
    <property type="match status" value="1"/>
</dbReference>
<dbReference type="GO" id="GO:0043164">
    <property type="term" value="P:Gram-negative-bacterium-type cell wall biogenesis"/>
    <property type="evidence" value="ECO:0007669"/>
    <property type="project" value="TreeGrafter"/>
</dbReference>
<feature type="transmembrane region" description="Helical" evidence="1">
    <location>
        <begin position="37"/>
        <end position="60"/>
    </location>
</feature>
<keyword evidence="1" id="KW-0472">Membrane</keyword>